<comment type="subcellular location">
    <subcellularLocation>
        <location evidence="1 13">Cell outer membrane</location>
        <topology evidence="1 13">Multi-pass membrane protein</topology>
    </subcellularLocation>
</comment>
<dbReference type="FunFam" id="2.170.130.10:FF:000001">
    <property type="entry name" value="Catecholate siderophore TonB-dependent receptor"/>
    <property type="match status" value="1"/>
</dbReference>
<organism evidence="18 19">
    <name type="scientific">Gomphosphaeria aponina SAG 52.96 = DSM 107014</name>
    <dbReference type="NCBI Taxonomy" id="1521640"/>
    <lineage>
        <taxon>Bacteria</taxon>
        <taxon>Bacillati</taxon>
        <taxon>Cyanobacteriota</taxon>
        <taxon>Cyanophyceae</taxon>
        <taxon>Oscillatoriophycideae</taxon>
        <taxon>Chroococcales</taxon>
        <taxon>Gomphosphaeriaceae</taxon>
        <taxon>Gomphosphaeria</taxon>
    </lineage>
</organism>
<dbReference type="Pfam" id="PF07715">
    <property type="entry name" value="Plug"/>
    <property type="match status" value="1"/>
</dbReference>
<sequence length="829" mass="93023">MKIFTLVLLSGLIICPVFMEVKLVKAEATTSIKRVNDLDKYHSSARWLVQTSNQPVVITGVQVNPTETGLEIVLKTPADSTLQPLIFAEENTLIIEILGAVLQLPEESEFRVENPNSETTEVTVTQLDVNSIRITITGKERVPRAVVKPSEENLVLSVTPSTTTRETPREEIEVVATGEQEESYFVPSASTATKTDTPIFDTPASIQIIPQEVIRDQGATSVREALRNISGVTLSSTSGGRGENFIIRGFVAEEFINGFRDDFYSNRTQRDLANIEQIEVLKGPASVLFGRAEPAGIINYITKKPLLEPYYELNFSAGSYNFYRSTLDFSGPITADKTLAYRLNIAYENAESFRDGVETERIFVAPTFQWEITNKTKLRLEFTYLHDERPVDRGLVVLSDNEVADIPISRYLGDPRQMKFDQTRLTLYFDHNFNENLFLKSAFRYTYAYEGGPGATTQIVGSSPDDRNFPLEDYSGRQDYETWSFQNDLIAKFKTGSIEHTGLIGIEFSRQYNYFGFQSRSAGTIDIFEPNYNFVFGEFSPFVDGENQITAFGIYLQDQISLLKNLKLVIGGRFDTFTDEGYFDVDNFETNADAFSPRAGIVYQPIPQVALYASYSQSFTPVSGRSANDKAFEPQSGTGYEVGVKTELLEGRLFSTLAFYRTNLSNILTDDPNNPGFSIQVGEQRSQGIELDFTGEILPGWNIIASYGYTDAFIVKDNTFPENNSLNNVPRNTASLWTTYTLQKGTLAGLGFGAGIFYIDERAGDLDNSFYVPSYTRVDFLISYETEKLRAAINFKNVFDVRYYEGSQSREVVQPGAPFTVLGTFSWKF</sequence>
<keyword evidence="10 14" id="KW-0798">TonB box</keyword>
<keyword evidence="7" id="KW-0732">Signal</keyword>
<dbReference type="GO" id="GO:0015344">
    <property type="term" value="F:siderophore uptake transmembrane transporter activity"/>
    <property type="evidence" value="ECO:0007669"/>
    <property type="project" value="TreeGrafter"/>
</dbReference>
<evidence type="ECO:0000256" key="10">
    <source>
        <dbReference type="ARBA" id="ARBA00023077"/>
    </source>
</evidence>
<dbReference type="PANTHER" id="PTHR32552:SF68">
    <property type="entry name" value="FERRICHROME OUTER MEMBRANE TRANSPORTER_PHAGE RECEPTOR"/>
    <property type="match status" value="1"/>
</dbReference>
<keyword evidence="11 13" id="KW-0472">Membrane</keyword>
<dbReference type="FunFam" id="2.40.170.20:FF:000005">
    <property type="entry name" value="TonB-dependent siderophore receptor"/>
    <property type="match status" value="1"/>
</dbReference>
<dbReference type="InterPro" id="IPR021731">
    <property type="entry name" value="AMIN_dom"/>
</dbReference>
<evidence type="ECO:0000256" key="5">
    <source>
        <dbReference type="ARBA" id="ARBA00022496"/>
    </source>
</evidence>
<dbReference type="InterPro" id="IPR037066">
    <property type="entry name" value="Plug_dom_sf"/>
</dbReference>
<evidence type="ECO:0000256" key="4">
    <source>
        <dbReference type="ARBA" id="ARBA00022452"/>
    </source>
</evidence>
<proteinExistence type="inferred from homology"/>
<evidence type="ECO:0000313" key="18">
    <source>
        <dbReference type="EMBL" id="MBR8827409.1"/>
    </source>
</evidence>
<dbReference type="Gene3D" id="2.40.170.20">
    <property type="entry name" value="TonB-dependent receptor, beta-barrel domain"/>
    <property type="match status" value="1"/>
</dbReference>
<evidence type="ECO:0000256" key="3">
    <source>
        <dbReference type="ARBA" id="ARBA00022448"/>
    </source>
</evidence>
<evidence type="ECO:0000259" key="17">
    <source>
        <dbReference type="Pfam" id="PF11741"/>
    </source>
</evidence>
<dbReference type="Pfam" id="PF00593">
    <property type="entry name" value="TonB_dep_Rec_b-barrel"/>
    <property type="match status" value="1"/>
</dbReference>
<dbReference type="SUPFAM" id="SSF56935">
    <property type="entry name" value="Porins"/>
    <property type="match status" value="1"/>
</dbReference>
<keyword evidence="9" id="KW-0406">Ion transport</keyword>
<evidence type="ECO:0000256" key="1">
    <source>
        <dbReference type="ARBA" id="ARBA00004571"/>
    </source>
</evidence>
<dbReference type="PROSITE" id="PS52016">
    <property type="entry name" value="TONB_DEPENDENT_REC_3"/>
    <property type="match status" value="1"/>
</dbReference>
<dbReference type="EMBL" id="JADQBC010000029">
    <property type="protein sequence ID" value="MBR8827409.1"/>
    <property type="molecule type" value="Genomic_DNA"/>
</dbReference>
<evidence type="ECO:0000259" key="16">
    <source>
        <dbReference type="Pfam" id="PF07715"/>
    </source>
</evidence>
<reference evidence="18" key="1">
    <citation type="submission" date="2021-02" db="EMBL/GenBank/DDBJ databases">
        <title>Metagenome analyses of Stigonema ocellatum DSM 106950, Chlorogloea purpurea SAG 13.99 and Gomphosphaeria aponina DSM 107014.</title>
        <authorList>
            <person name="Marter P."/>
            <person name="Huang S."/>
        </authorList>
    </citation>
    <scope>NUCLEOTIDE SEQUENCE</scope>
    <source>
        <strain evidence="18">JP213</strain>
    </source>
</reference>
<dbReference type="InterPro" id="IPR039426">
    <property type="entry name" value="TonB-dep_rcpt-like"/>
</dbReference>
<evidence type="ECO:0000256" key="7">
    <source>
        <dbReference type="ARBA" id="ARBA00022729"/>
    </source>
</evidence>
<keyword evidence="3 13" id="KW-0813">Transport</keyword>
<gene>
    <name evidence="18" type="ORF">DSM107014_05800</name>
</gene>
<keyword evidence="12 13" id="KW-0998">Cell outer membrane</keyword>
<evidence type="ECO:0000256" key="12">
    <source>
        <dbReference type="ARBA" id="ARBA00023237"/>
    </source>
</evidence>
<protein>
    <submittedName>
        <fullName evidence="18">TonB-dependent siderophore receptor</fullName>
    </submittedName>
</protein>
<keyword evidence="8" id="KW-0408">Iron</keyword>
<dbReference type="InterPro" id="IPR010105">
    <property type="entry name" value="TonB_sidphr_rcpt"/>
</dbReference>
<evidence type="ECO:0000259" key="15">
    <source>
        <dbReference type="Pfam" id="PF00593"/>
    </source>
</evidence>
<evidence type="ECO:0000256" key="14">
    <source>
        <dbReference type="RuleBase" id="RU003357"/>
    </source>
</evidence>
<feature type="domain" description="TonB-dependent receptor plug" evidence="16">
    <location>
        <begin position="199"/>
        <end position="297"/>
    </location>
</feature>
<dbReference type="InterPro" id="IPR000531">
    <property type="entry name" value="Beta-barrel_TonB"/>
</dbReference>
<dbReference type="GO" id="GO:0009279">
    <property type="term" value="C:cell outer membrane"/>
    <property type="evidence" value="ECO:0007669"/>
    <property type="project" value="UniProtKB-SubCell"/>
</dbReference>
<keyword evidence="18" id="KW-0675">Receptor</keyword>
<comment type="caution">
    <text evidence="18">The sequence shown here is derived from an EMBL/GenBank/DDBJ whole genome shotgun (WGS) entry which is preliminary data.</text>
</comment>
<dbReference type="Gene3D" id="2.170.130.10">
    <property type="entry name" value="TonB-dependent receptor, plug domain"/>
    <property type="match status" value="1"/>
</dbReference>
<dbReference type="GO" id="GO:0015891">
    <property type="term" value="P:siderophore transport"/>
    <property type="evidence" value="ECO:0007669"/>
    <property type="project" value="InterPro"/>
</dbReference>
<evidence type="ECO:0000256" key="11">
    <source>
        <dbReference type="ARBA" id="ARBA00023136"/>
    </source>
</evidence>
<dbReference type="GO" id="GO:0038023">
    <property type="term" value="F:signaling receptor activity"/>
    <property type="evidence" value="ECO:0007669"/>
    <property type="project" value="InterPro"/>
</dbReference>
<dbReference type="AlphaFoldDB" id="A0A941GNI0"/>
<keyword evidence="5" id="KW-0410">Iron transport</keyword>
<evidence type="ECO:0000256" key="2">
    <source>
        <dbReference type="ARBA" id="ARBA00009810"/>
    </source>
</evidence>
<dbReference type="InterPro" id="IPR036942">
    <property type="entry name" value="Beta-barrel_TonB_sf"/>
</dbReference>
<dbReference type="NCBIfam" id="TIGR01783">
    <property type="entry name" value="TonB-siderophor"/>
    <property type="match status" value="1"/>
</dbReference>
<dbReference type="Proteomes" id="UP000767446">
    <property type="component" value="Unassembled WGS sequence"/>
</dbReference>
<evidence type="ECO:0000313" key="19">
    <source>
        <dbReference type="Proteomes" id="UP000767446"/>
    </source>
</evidence>
<evidence type="ECO:0000256" key="6">
    <source>
        <dbReference type="ARBA" id="ARBA00022692"/>
    </source>
</evidence>
<feature type="domain" description="AMIN" evidence="17">
    <location>
        <begin position="61"/>
        <end position="154"/>
    </location>
</feature>
<dbReference type="PANTHER" id="PTHR32552">
    <property type="entry name" value="FERRICHROME IRON RECEPTOR-RELATED"/>
    <property type="match status" value="1"/>
</dbReference>
<accession>A0A941GNI0</accession>
<keyword evidence="4 13" id="KW-1134">Transmembrane beta strand</keyword>
<dbReference type="Pfam" id="PF11741">
    <property type="entry name" value="AMIN"/>
    <property type="match status" value="1"/>
</dbReference>
<evidence type="ECO:0000256" key="9">
    <source>
        <dbReference type="ARBA" id="ARBA00023065"/>
    </source>
</evidence>
<dbReference type="CDD" id="cd01347">
    <property type="entry name" value="ligand_gated_channel"/>
    <property type="match status" value="1"/>
</dbReference>
<evidence type="ECO:0000256" key="13">
    <source>
        <dbReference type="PROSITE-ProRule" id="PRU01360"/>
    </source>
</evidence>
<dbReference type="InterPro" id="IPR012910">
    <property type="entry name" value="Plug_dom"/>
</dbReference>
<comment type="similarity">
    <text evidence="2 13 14">Belongs to the TonB-dependent receptor family.</text>
</comment>
<keyword evidence="6 13" id="KW-0812">Transmembrane</keyword>
<name>A0A941GNI0_9CHRO</name>
<evidence type="ECO:0000256" key="8">
    <source>
        <dbReference type="ARBA" id="ARBA00023004"/>
    </source>
</evidence>
<feature type="domain" description="TonB-dependent receptor-like beta-barrel" evidence="15">
    <location>
        <begin position="370"/>
        <end position="798"/>
    </location>
</feature>